<dbReference type="EMBL" id="FTOJ01000008">
    <property type="protein sequence ID" value="SIS98686.1"/>
    <property type="molecule type" value="Genomic_DNA"/>
</dbReference>
<evidence type="ECO:0000313" key="1">
    <source>
        <dbReference type="EMBL" id="SIS98686.1"/>
    </source>
</evidence>
<dbReference type="Pfam" id="PF09411">
    <property type="entry name" value="PagL"/>
    <property type="match status" value="1"/>
</dbReference>
<dbReference type="AlphaFoldDB" id="A0A1N7NJZ2"/>
<dbReference type="STRING" id="551459.SAMN05421796_10882"/>
<organism evidence="1 2">
    <name type="scientific">Chryseobacterium piscicola</name>
    <dbReference type="NCBI Taxonomy" id="551459"/>
    <lineage>
        <taxon>Bacteria</taxon>
        <taxon>Pseudomonadati</taxon>
        <taxon>Bacteroidota</taxon>
        <taxon>Flavobacteriia</taxon>
        <taxon>Flavobacteriales</taxon>
        <taxon>Weeksellaceae</taxon>
        <taxon>Chryseobacterium group</taxon>
        <taxon>Chryseobacterium</taxon>
    </lineage>
</organism>
<accession>A0A1N7NJZ2</accession>
<dbReference type="Proteomes" id="UP000186246">
    <property type="component" value="Unassembled WGS sequence"/>
</dbReference>
<name>A0A1N7NJZ2_9FLAO</name>
<protein>
    <submittedName>
        <fullName evidence="1">Lipid A 3-O-deacylase (PagL)</fullName>
    </submittedName>
</protein>
<proteinExistence type="predicted"/>
<sequence>MFQRFYILLLLLLLNPLLFSQKKDSLKPHQWAFSAAGEYGGVIPTNESLNFYRHKAYSGYNFQFLKQTNGSRNWHEYFNYPQIGIGVFALDFLKGKDMGSPYGFYGIYNAKLNQWDRLKWMYGINFGISFNSNVHDYDKQFYNISIGAKTNMYISLSTGLFYELNENFDLGLNLKLNHLSNGSTKVPNKGLNMAAGQISLIYYPERIKPIKSDTIYHPTEKYNTLEFSVFGGRKDTFYQGENRNDIKLYEGFEYNVYGADLLYLHQYSNKSAYGLGVGVNYDGEYNHQGYVIDSTLYEKKRFSHERLLVSIVPSYRLLIGKLYVNLGVGVYPFKSTRKYDNDIIFQKIGLQYQITDRLFASFGIRASNFHIADYLEWKLGYTITKKKNKK</sequence>
<dbReference type="Gene3D" id="2.40.160.20">
    <property type="match status" value="1"/>
</dbReference>
<dbReference type="InterPro" id="IPR018550">
    <property type="entry name" value="Lipid-A_deacylase-rel"/>
</dbReference>
<reference evidence="2" key="1">
    <citation type="submission" date="2017-01" db="EMBL/GenBank/DDBJ databases">
        <authorList>
            <person name="Varghese N."/>
            <person name="Submissions S."/>
        </authorList>
    </citation>
    <scope>NUCLEOTIDE SEQUENCE [LARGE SCALE GENOMIC DNA]</scope>
    <source>
        <strain evidence="2">DSM 21068</strain>
    </source>
</reference>
<evidence type="ECO:0000313" key="2">
    <source>
        <dbReference type="Proteomes" id="UP000186246"/>
    </source>
</evidence>
<gene>
    <name evidence="1" type="ORF">SAMN05421796_10882</name>
</gene>